<evidence type="ECO:0000259" key="1">
    <source>
        <dbReference type="Pfam" id="PF00535"/>
    </source>
</evidence>
<reference evidence="2 3" key="1">
    <citation type="submission" date="2019-05" db="EMBL/GenBank/DDBJ databases">
        <title>Georgenia *** sp. nov., and Georgenia *** sp. nov., isolated from the intestinal contents of plateau pika (Ochotona curzoniae) in the Qinghai-Tibet plateau of China.</title>
        <authorList>
            <person name="Tian Z."/>
        </authorList>
    </citation>
    <scope>NUCLEOTIDE SEQUENCE [LARGE SCALE GENOMIC DNA]</scope>
    <source>
        <strain evidence="2 3">Z294</strain>
    </source>
</reference>
<dbReference type="PANTHER" id="PTHR43630">
    <property type="entry name" value="POLY-BETA-1,6-N-ACETYL-D-GLUCOSAMINE SYNTHASE"/>
    <property type="match status" value="1"/>
</dbReference>
<dbReference type="EMBL" id="CP040899">
    <property type="protein sequence ID" value="QDB78158.1"/>
    <property type="molecule type" value="Genomic_DNA"/>
</dbReference>
<dbReference type="Proteomes" id="UP000313948">
    <property type="component" value="Chromosome"/>
</dbReference>
<sequence>MGARVSRKPETTISAVLIVKDEEECLARCLESVRWVDEIVVYDTGSSDRTVEIARRFTDTVVEGYWDDDFGAARNRAIARATGEWVLVVDADEQFVGSPHTVRKHLGSGRANFFTIPVGTQVVQPGTIDPPATSVRFFRRSDGQYAGALHEQVVNRPGVRRVLRPLPGASITHTGYSEGPEAMEARFRRNLEIAERELESARDAGQDGHEVAIRESNLARSLVGAGRREEGMELGERVHDGGALPDIAMESFARAMAITAAAHGDTVLARQWAGRLRAVANHPVWADTVLVEISAAEHDPVATLDALELVPTTMVDEHGRQVRRVEYSRYEVWALWKLGRARDVRRAAVRAAAAGVLPGQPYELWEWVGEDGLREVVEALTEDAWQLLGVLCTHVGATEAARNVLDLMARVRPGDLAVLLCARELRFPADLAGLEEAATWSARMRTAGLEEYCTLVALAQDVGTPAPQRARAAALAHFAYGDPRALPALEDALAAVAPEDEAELAAHLDVLAPGLVQRA</sequence>
<dbReference type="SUPFAM" id="SSF53448">
    <property type="entry name" value="Nucleotide-diphospho-sugar transferases"/>
    <property type="match status" value="1"/>
</dbReference>
<dbReference type="Gene3D" id="3.90.550.10">
    <property type="entry name" value="Spore Coat Polysaccharide Biosynthesis Protein SpsA, Chain A"/>
    <property type="match status" value="1"/>
</dbReference>
<proteinExistence type="predicted"/>
<keyword evidence="3" id="KW-1185">Reference proteome</keyword>
<organism evidence="2 3">
    <name type="scientific">Georgenia wutianyii</name>
    <dbReference type="NCBI Taxonomy" id="2585135"/>
    <lineage>
        <taxon>Bacteria</taxon>
        <taxon>Bacillati</taxon>
        <taxon>Actinomycetota</taxon>
        <taxon>Actinomycetes</taxon>
        <taxon>Micrococcales</taxon>
        <taxon>Bogoriellaceae</taxon>
        <taxon>Georgenia</taxon>
    </lineage>
</organism>
<protein>
    <submittedName>
        <fullName evidence="2">Glycosyltransferase family 2 protein</fullName>
    </submittedName>
</protein>
<gene>
    <name evidence="2" type="ORF">FE251_01295</name>
</gene>
<feature type="domain" description="Glycosyltransferase 2-like" evidence="1">
    <location>
        <begin position="14"/>
        <end position="95"/>
    </location>
</feature>
<evidence type="ECO:0000313" key="2">
    <source>
        <dbReference type="EMBL" id="QDB78158.1"/>
    </source>
</evidence>
<dbReference type="PANTHER" id="PTHR43630:SF2">
    <property type="entry name" value="GLYCOSYLTRANSFERASE"/>
    <property type="match status" value="1"/>
</dbReference>
<accession>A0ABX5VLG9</accession>
<dbReference type="InterPro" id="IPR029044">
    <property type="entry name" value="Nucleotide-diphossugar_trans"/>
</dbReference>
<evidence type="ECO:0000313" key="3">
    <source>
        <dbReference type="Proteomes" id="UP000313948"/>
    </source>
</evidence>
<dbReference type="Pfam" id="PF00535">
    <property type="entry name" value="Glycos_transf_2"/>
    <property type="match status" value="1"/>
</dbReference>
<name>A0ABX5VLG9_9MICO</name>
<dbReference type="InterPro" id="IPR001173">
    <property type="entry name" value="Glyco_trans_2-like"/>
</dbReference>
<dbReference type="CDD" id="cd02511">
    <property type="entry name" value="Beta4Glucosyltransferase"/>
    <property type="match status" value="1"/>
</dbReference>